<evidence type="ECO:0000313" key="2">
    <source>
        <dbReference type="Proteomes" id="UP000028561"/>
    </source>
</evidence>
<accession>A0A075LZW0</accession>
<reference evidence="1 2" key="2">
    <citation type="journal article" date="2016" name="Virology (Lond)">
        <title>Genomic characterization and comparison of seven Myoviridae bacteriophage infecting Bacillus thuringiensis.</title>
        <authorList>
            <person name="Sauder A.B."/>
            <person name="Quinn M.R."/>
            <person name="Brouillette A."/>
            <person name="Caruso S."/>
            <person name="Cresawn S."/>
            <person name="Erill I."/>
            <person name="Lewis L."/>
            <person name="Loesser-Casey K."/>
            <person name="Pate M."/>
            <person name="Scott C."/>
            <person name="Stockwell S."/>
            <person name="Temple L."/>
        </authorList>
    </citation>
    <scope>NUCLEOTIDE SEQUENCE [LARGE SCALE GENOMIC DNA]</scope>
</reference>
<keyword evidence="2" id="KW-1185">Reference proteome</keyword>
<dbReference type="EMBL" id="KJ489402">
    <property type="protein sequence ID" value="AIF72067.1"/>
    <property type="molecule type" value="Genomic_DNA"/>
</dbReference>
<sequence length="84" mass="10116">MRVERWIYEVKYTLKDCPMLTRILPDLYEEEVIAEIEAEKLKLELGDTYAVVKVVPRHLISHDYNVEYRRENGRSVSYAIRRQD</sequence>
<dbReference type="Proteomes" id="UP000028561">
    <property type="component" value="Segment"/>
</dbReference>
<reference evidence="2" key="1">
    <citation type="submission" date="2014-09" db="EMBL/GenBank/DDBJ databases">
        <title>Genomic characterization and comparison of seven Myoviridae bacteriophage infecting Bacillus thuringiensis.</title>
        <authorList>
            <person name="Sauder A.B."/>
            <person name="McKenzie Q.R."/>
            <person name="Temple L.M."/>
            <person name="Alexis B.K."/>
            <person name="Al-Atrache Z."/>
            <person name="Lewis L.O."/>
            <person name="Loesser-Casey K.E."/>
            <person name="Mitchell K.J."/>
        </authorList>
    </citation>
    <scope>NUCLEOTIDE SEQUENCE [LARGE SCALE GENOMIC DNA]</scope>
</reference>
<protein>
    <submittedName>
        <fullName evidence="1">Uncharacterized protein</fullName>
    </submittedName>
</protein>
<dbReference type="GeneID" id="20283178"/>
<dbReference type="RefSeq" id="YP_009055956.1">
    <property type="nucleotide sequence ID" value="NC_024788.1"/>
</dbReference>
<evidence type="ECO:0000313" key="1">
    <source>
        <dbReference type="EMBL" id="AIF72067.1"/>
    </source>
</evidence>
<organism evidence="1 2">
    <name type="scientific">Bacillus phage Riley</name>
    <dbReference type="NCBI Taxonomy" id="1486662"/>
    <lineage>
        <taxon>Viruses</taxon>
        <taxon>Duplodnaviria</taxon>
        <taxon>Heunggongvirae</taxon>
        <taxon>Uroviricota</taxon>
        <taxon>Caudoviricetes</taxon>
        <taxon>Herelleviridae</taxon>
        <taxon>Bastillevirinae</taxon>
        <taxon>Bequatrovirus</taxon>
        <taxon>Bequatrovirus riley</taxon>
    </lineage>
</organism>
<dbReference type="KEGG" id="vg:20283178"/>
<proteinExistence type="predicted"/>
<name>A0A075LZW0_9CAUD</name>